<organism evidence="2 3">
    <name type="scientific">Hibiscus sabdariffa</name>
    <name type="common">roselle</name>
    <dbReference type="NCBI Taxonomy" id="183260"/>
    <lineage>
        <taxon>Eukaryota</taxon>
        <taxon>Viridiplantae</taxon>
        <taxon>Streptophyta</taxon>
        <taxon>Embryophyta</taxon>
        <taxon>Tracheophyta</taxon>
        <taxon>Spermatophyta</taxon>
        <taxon>Magnoliopsida</taxon>
        <taxon>eudicotyledons</taxon>
        <taxon>Gunneridae</taxon>
        <taxon>Pentapetalae</taxon>
        <taxon>rosids</taxon>
        <taxon>malvids</taxon>
        <taxon>Malvales</taxon>
        <taxon>Malvaceae</taxon>
        <taxon>Malvoideae</taxon>
        <taxon>Hibiscus</taxon>
    </lineage>
</organism>
<dbReference type="EMBL" id="JBBPBN010000009">
    <property type="protein sequence ID" value="KAK9031819.1"/>
    <property type="molecule type" value="Genomic_DNA"/>
</dbReference>
<comment type="caution">
    <text evidence="2">The sequence shown here is derived from an EMBL/GenBank/DDBJ whole genome shotgun (WGS) entry which is preliminary data.</text>
</comment>
<reference evidence="2 3" key="1">
    <citation type="journal article" date="2024" name="G3 (Bethesda)">
        <title>Genome assembly of Hibiscus sabdariffa L. provides insights into metabolisms of medicinal natural products.</title>
        <authorList>
            <person name="Kim T."/>
        </authorList>
    </citation>
    <scope>NUCLEOTIDE SEQUENCE [LARGE SCALE GENOMIC DNA]</scope>
    <source>
        <strain evidence="2">TK-2024</strain>
        <tissue evidence="2">Old leaves</tissue>
    </source>
</reference>
<proteinExistence type="predicted"/>
<protein>
    <submittedName>
        <fullName evidence="2">Uncharacterized protein</fullName>
    </submittedName>
</protein>
<evidence type="ECO:0000313" key="3">
    <source>
        <dbReference type="Proteomes" id="UP001396334"/>
    </source>
</evidence>
<accession>A0ABR2T3G8</accession>
<dbReference type="Proteomes" id="UP001396334">
    <property type="component" value="Unassembled WGS sequence"/>
</dbReference>
<gene>
    <name evidence="2" type="ORF">V6N11_056107</name>
</gene>
<feature type="region of interest" description="Disordered" evidence="1">
    <location>
        <begin position="1"/>
        <end position="23"/>
    </location>
</feature>
<name>A0ABR2T3G8_9ROSI</name>
<keyword evidence="3" id="KW-1185">Reference proteome</keyword>
<evidence type="ECO:0000313" key="2">
    <source>
        <dbReference type="EMBL" id="KAK9031819.1"/>
    </source>
</evidence>
<evidence type="ECO:0000256" key="1">
    <source>
        <dbReference type="SAM" id="MobiDB-lite"/>
    </source>
</evidence>
<sequence length="82" mass="9289">MYEMKKMGDLSPYQLNRSGSQPDKLDLTQIADRLSWSPRPDIPASRSMNRNPVALRPLLADPSDAAQCRYNSVQQRNRGLLS</sequence>